<protein>
    <submittedName>
        <fullName evidence="1">Uncharacterized protein</fullName>
    </submittedName>
</protein>
<reference evidence="1 2" key="1">
    <citation type="journal article" date="2016" name="Mol. Biol. Evol.">
        <title>Comparative Genomics of Early-Diverging Mushroom-Forming Fungi Provides Insights into the Origins of Lignocellulose Decay Capabilities.</title>
        <authorList>
            <person name="Nagy L.G."/>
            <person name="Riley R."/>
            <person name="Tritt A."/>
            <person name="Adam C."/>
            <person name="Daum C."/>
            <person name="Floudas D."/>
            <person name="Sun H."/>
            <person name="Yadav J.S."/>
            <person name="Pangilinan J."/>
            <person name="Larsson K.H."/>
            <person name="Matsuura K."/>
            <person name="Barry K."/>
            <person name="Labutti K."/>
            <person name="Kuo R."/>
            <person name="Ohm R.A."/>
            <person name="Bhattacharya S.S."/>
            <person name="Shirouzu T."/>
            <person name="Yoshinaga Y."/>
            <person name="Martin F.M."/>
            <person name="Grigoriev I.V."/>
            <person name="Hibbett D.S."/>
        </authorList>
    </citation>
    <scope>NUCLEOTIDE SEQUENCE [LARGE SCALE GENOMIC DNA]</scope>
    <source>
        <strain evidence="1 2">HHB9708</strain>
    </source>
</reference>
<keyword evidence="2" id="KW-1185">Reference proteome</keyword>
<evidence type="ECO:0000313" key="2">
    <source>
        <dbReference type="Proteomes" id="UP000076722"/>
    </source>
</evidence>
<dbReference type="AlphaFoldDB" id="A0A164QS94"/>
<gene>
    <name evidence="1" type="ORF">SISNIDRAFT_468892</name>
</gene>
<accession>A0A164QS94</accession>
<dbReference type="EMBL" id="KV419424">
    <property type="protein sequence ID" value="KZS89919.1"/>
    <property type="molecule type" value="Genomic_DNA"/>
</dbReference>
<proteinExistence type="predicted"/>
<sequence>MDGADVDACSDNLLNSESPSLCRLFQSIRHVCMQQSVALGGLTRHHGTHLPYDLRSTKPEEITEQEVVTFGLLEKPRSAMISQVSPPQQLAFTRITEPATCPTGHTDSALPSLPRTPTSPIQQPSPLLDVRAFIYSGLAYAKAYQLGPCREAWPGQFCAGTLVVWGRRTETLATSFHETPALWLFDILGAITMDCSRHSEALQSLRMRHYCHASIENQNMVIQHSGEIQQK</sequence>
<organism evidence="1 2">
    <name type="scientific">Sistotremastrum niveocremeum HHB9708</name>
    <dbReference type="NCBI Taxonomy" id="1314777"/>
    <lineage>
        <taxon>Eukaryota</taxon>
        <taxon>Fungi</taxon>
        <taxon>Dikarya</taxon>
        <taxon>Basidiomycota</taxon>
        <taxon>Agaricomycotina</taxon>
        <taxon>Agaricomycetes</taxon>
        <taxon>Sistotremastrales</taxon>
        <taxon>Sistotremastraceae</taxon>
        <taxon>Sertulicium</taxon>
        <taxon>Sertulicium niveocremeum</taxon>
    </lineage>
</organism>
<name>A0A164QS94_9AGAM</name>
<evidence type="ECO:0000313" key="1">
    <source>
        <dbReference type="EMBL" id="KZS89919.1"/>
    </source>
</evidence>
<dbReference type="Proteomes" id="UP000076722">
    <property type="component" value="Unassembled WGS sequence"/>
</dbReference>